<accession>A0A0C9Z212</accession>
<feature type="non-terminal residue" evidence="2">
    <location>
        <position position="1"/>
    </location>
</feature>
<name>A0A0C9Z212_9AGAM</name>
<dbReference type="Proteomes" id="UP000054018">
    <property type="component" value="Unassembled WGS sequence"/>
</dbReference>
<dbReference type="HOGENOM" id="CLU_033743_2_0_1"/>
<reference evidence="2 3" key="1">
    <citation type="submission" date="2014-04" db="EMBL/GenBank/DDBJ databases">
        <authorList>
            <consortium name="DOE Joint Genome Institute"/>
            <person name="Kuo A."/>
            <person name="Kohler A."/>
            <person name="Costa M.D."/>
            <person name="Nagy L.G."/>
            <person name="Floudas D."/>
            <person name="Copeland A."/>
            <person name="Barry K.W."/>
            <person name="Cichocki N."/>
            <person name="Veneault-Fourrey C."/>
            <person name="LaButti K."/>
            <person name="Lindquist E.A."/>
            <person name="Lipzen A."/>
            <person name="Lundell T."/>
            <person name="Morin E."/>
            <person name="Murat C."/>
            <person name="Sun H."/>
            <person name="Tunlid A."/>
            <person name="Henrissat B."/>
            <person name="Grigoriev I.V."/>
            <person name="Hibbett D.S."/>
            <person name="Martin F."/>
            <person name="Nordberg H.P."/>
            <person name="Cantor M.N."/>
            <person name="Hua S.X."/>
        </authorList>
    </citation>
    <scope>NUCLEOTIDE SEQUENCE [LARGE SCALE GENOMIC DNA]</scope>
    <source>
        <strain evidence="2 3">441</strain>
    </source>
</reference>
<dbReference type="EMBL" id="KN833959">
    <property type="protein sequence ID" value="KIK14033.1"/>
    <property type="molecule type" value="Genomic_DNA"/>
</dbReference>
<feature type="compositionally biased region" description="Low complexity" evidence="1">
    <location>
        <begin position="224"/>
        <end position="234"/>
    </location>
</feature>
<feature type="non-terminal residue" evidence="2">
    <location>
        <position position="268"/>
    </location>
</feature>
<feature type="region of interest" description="Disordered" evidence="1">
    <location>
        <begin position="222"/>
        <end position="268"/>
    </location>
</feature>
<evidence type="ECO:0000313" key="3">
    <source>
        <dbReference type="Proteomes" id="UP000054018"/>
    </source>
</evidence>
<sequence length="268" mass="29469">PPLHGGNPSNHEEPDLPDGRSDSGGSGDGGIPEDLAEPPEDPVLALTRAIHALACSSQCSGDSALKTKVCEPNTFDSSDPKKLCEFLVQCELNFQDHLKAFRTSCAKVTFAQSYLKGMVLAWFEPDLLNPNDYFDHPLWMDNYQEFLHKLTTNFGPHIVVTDAVQNLKNLSMKDSSCIPNLPNRIKDEISRISKPATLIRLCELAQTIDVWYWECKAEISHTAKPSTNKSSSTKSSDDKKSSSISPSAPHSNTKGKSKSKDNQKPDVV</sequence>
<dbReference type="OrthoDB" id="2691415at2759"/>
<evidence type="ECO:0008006" key="4">
    <source>
        <dbReference type="Google" id="ProtNLM"/>
    </source>
</evidence>
<feature type="region of interest" description="Disordered" evidence="1">
    <location>
        <begin position="1"/>
        <end position="40"/>
    </location>
</feature>
<protein>
    <recommendedName>
        <fullName evidence="4">DUF4939 domain-containing protein</fullName>
    </recommendedName>
</protein>
<dbReference type="AlphaFoldDB" id="A0A0C9Z212"/>
<reference evidence="3" key="2">
    <citation type="submission" date="2015-01" db="EMBL/GenBank/DDBJ databases">
        <title>Evolutionary Origins and Diversification of the Mycorrhizal Mutualists.</title>
        <authorList>
            <consortium name="DOE Joint Genome Institute"/>
            <consortium name="Mycorrhizal Genomics Consortium"/>
            <person name="Kohler A."/>
            <person name="Kuo A."/>
            <person name="Nagy L.G."/>
            <person name="Floudas D."/>
            <person name="Copeland A."/>
            <person name="Barry K.W."/>
            <person name="Cichocki N."/>
            <person name="Veneault-Fourrey C."/>
            <person name="LaButti K."/>
            <person name="Lindquist E.A."/>
            <person name="Lipzen A."/>
            <person name="Lundell T."/>
            <person name="Morin E."/>
            <person name="Murat C."/>
            <person name="Riley R."/>
            <person name="Ohm R."/>
            <person name="Sun H."/>
            <person name="Tunlid A."/>
            <person name="Henrissat B."/>
            <person name="Grigoriev I.V."/>
            <person name="Hibbett D.S."/>
            <person name="Martin F."/>
        </authorList>
    </citation>
    <scope>NUCLEOTIDE SEQUENCE [LARGE SCALE GENOMIC DNA]</scope>
    <source>
        <strain evidence="3">441</strain>
    </source>
</reference>
<proteinExistence type="predicted"/>
<feature type="compositionally biased region" description="Basic and acidic residues" evidence="1">
    <location>
        <begin position="10"/>
        <end position="21"/>
    </location>
</feature>
<evidence type="ECO:0000256" key="1">
    <source>
        <dbReference type="SAM" id="MobiDB-lite"/>
    </source>
</evidence>
<evidence type="ECO:0000313" key="2">
    <source>
        <dbReference type="EMBL" id="KIK14033.1"/>
    </source>
</evidence>
<dbReference type="STRING" id="765257.A0A0C9Z212"/>
<keyword evidence="3" id="KW-1185">Reference proteome</keyword>
<organism evidence="2 3">
    <name type="scientific">Pisolithus microcarpus 441</name>
    <dbReference type="NCBI Taxonomy" id="765257"/>
    <lineage>
        <taxon>Eukaryota</taxon>
        <taxon>Fungi</taxon>
        <taxon>Dikarya</taxon>
        <taxon>Basidiomycota</taxon>
        <taxon>Agaricomycotina</taxon>
        <taxon>Agaricomycetes</taxon>
        <taxon>Agaricomycetidae</taxon>
        <taxon>Boletales</taxon>
        <taxon>Sclerodermatineae</taxon>
        <taxon>Pisolithaceae</taxon>
        <taxon>Pisolithus</taxon>
    </lineage>
</organism>
<feature type="compositionally biased region" description="Basic and acidic residues" evidence="1">
    <location>
        <begin position="258"/>
        <end position="268"/>
    </location>
</feature>
<gene>
    <name evidence="2" type="ORF">PISMIDRAFT_48007</name>
</gene>